<sequence>MKNILDILPADKNQSGSIDSSEQWLPAQAFAGKPGMPGTAKGCRLRLEKLAAMHPEIRRKRTGHKGFEYHIRAAGMSLKSERAEQATQSVVSPYGTDEQLNLWVQLFKTMKPHSRDRLLKQALEQVADDLALSQPALPTEVISLAHQLLTFSEEQRKKLLETISK</sequence>
<reference evidence="2 3" key="1">
    <citation type="submission" date="2022-07" db="EMBL/GenBank/DDBJ databases">
        <title>Pantoea trifolii sp. nov. isolated from root nodules of Trifolium rubens.</title>
        <authorList>
            <person name="Kalita M."/>
            <person name="Wdowiak-Wrobel S."/>
            <person name="Marek-Kozaczuk M."/>
            <person name="Palusinska-Szysz M."/>
            <person name="Sokolowski W."/>
            <person name="Coutinho T."/>
            <person name="Hlahane L."/>
        </authorList>
    </citation>
    <scope>NUCLEOTIDE SEQUENCE [LARGE SCALE GENOMIC DNA]</scope>
    <source>
        <strain evidence="2 3">MMK2</strain>
    </source>
</reference>
<feature type="domain" description="HTH Mu-type" evidence="1">
    <location>
        <begin position="21"/>
        <end position="90"/>
    </location>
</feature>
<dbReference type="InterPro" id="IPR009061">
    <property type="entry name" value="DNA-bd_dom_put_sf"/>
</dbReference>
<dbReference type="SUPFAM" id="SSF46955">
    <property type="entry name" value="Putative DNA-binding domain"/>
    <property type="match status" value="1"/>
</dbReference>
<gene>
    <name evidence="2" type="ORF">NQH49_11305</name>
</gene>
<dbReference type="RefSeq" id="WP_256696677.1">
    <property type="nucleotide sequence ID" value="NZ_JANIES010000001.1"/>
</dbReference>
<keyword evidence="3" id="KW-1185">Reference proteome</keyword>
<dbReference type="EMBL" id="JANIET010000001">
    <property type="protein sequence ID" value="MCQ8228062.1"/>
    <property type="molecule type" value="Genomic_DNA"/>
</dbReference>
<dbReference type="InterPro" id="IPR036388">
    <property type="entry name" value="WH-like_DNA-bd_sf"/>
</dbReference>
<organism evidence="2 3">
    <name type="scientific">Pantoea trifolii</name>
    <dbReference type="NCBI Taxonomy" id="2968030"/>
    <lineage>
        <taxon>Bacteria</taxon>
        <taxon>Pseudomonadati</taxon>
        <taxon>Pseudomonadota</taxon>
        <taxon>Gammaproteobacteria</taxon>
        <taxon>Enterobacterales</taxon>
        <taxon>Erwiniaceae</taxon>
        <taxon>Pantoea</taxon>
    </lineage>
</organism>
<proteinExistence type="predicted"/>
<evidence type="ECO:0000259" key="1">
    <source>
        <dbReference type="PROSITE" id="PS51702"/>
    </source>
</evidence>
<evidence type="ECO:0000313" key="2">
    <source>
        <dbReference type="EMBL" id="MCQ8228062.1"/>
    </source>
</evidence>
<evidence type="ECO:0000313" key="3">
    <source>
        <dbReference type="Proteomes" id="UP001300015"/>
    </source>
</evidence>
<dbReference type="Proteomes" id="UP001300015">
    <property type="component" value="Unassembled WGS sequence"/>
</dbReference>
<accession>A0ABT1VMG5</accession>
<dbReference type="Gene3D" id="1.10.10.10">
    <property type="entry name" value="Winged helix-like DNA-binding domain superfamily/Winged helix DNA-binding domain"/>
    <property type="match status" value="1"/>
</dbReference>
<protein>
    <recommendedName>
        <fullName evidence="1">HTH Mu-type domain-containing protein</fullName>
    </recommendedName>
</protein>
<dbReference type="InterPro" id="IPR003314">
    <property type="entry name" value="Mu-type_HTH"/>
</dbReference>
<dbReference type="PROSITE" id="PS51702">
    <property type="entry name" value="HTH_MU"/>
    <property type="match status" value="1"/>
</dbReference>
<comment type="caution">
    <text evidence="2">The sequence shown here is derived from an EMBL/GenBank/DDBJ whole genome shotgun (WGS) entry which is preliminary data.</text>
</comment>
<name>A0ABT1VMG5_9GAMM</name>